<name>A0A0F9G1R6_9ZZZZ</name>
<proteinExistence type="predicted"/>
<dbReference type="GO" id="GO:0009295">
    <property type="term" value="C:nucleoid"/>
    <property type="evidence" value="ECO:0007669"/>
    <property type="project" value="TreeGrafter"/>
</dbReference>
<dbReference type="InterPro" id="IPR011344">
    <property type="entry name" value="ssDNA-bd"/>
</dbReference>
<dbReference type="PANTHER" id="PTHR10302">
    <property type="entry name" value="SINGLE-STRANDED DNA-BINDING PROTEIN"/>
    <property type="match status" value="1"/>
</dbReference>
<evidence type="ECO:0008006" key="4">
    <source>
        <dbReference type="Google" id="ProtNLM"/>
    </source>
</evidence>
<keyword evidence="1" id="KW-0238">DNA-binding</keyword>
<dbReference type="GO" id="GO:0006260">
    <property type="term" value="P:DNA replication"/>
    <property type="evidence" value="ECO:0007669"/>
    <property type="project" value="InterPro"/>
</dbReference>
<evidence type="ECO:0000313" key="3">
    <source>
        <dbReference type="EMBL" id="KKL63490.1"/>
    </source>
</evidence>
<dbReference type="PIRSF" id="PIRSF002070">
    <property type="entry name" value="SSB"/>
    <property type="match status" value="1"/>
</dbReference>
<accession>A0A0F9G1R6</accession>
<dbReference type="PROSITE" id="PS50935">
    <property type="entry name" value="SSB"/>
    <property type="match status" value="1"/>
</dbReference>
<dbReference type="Pfam" id="PF00436">
    <property type="entry name" value="SSB"/>
    <property type="match status" value="1"/>
</dbReference>
<feature type="compositionally biased region" description="Acidic residues" evidence="2">
    <location>
        <begin position="117"/>
        <end position="133"/>
    </location>
</feature>
<dbReference type="NCBIfam" id="TIGR00621">
    <property type="entry name" value="ssb"/>
    <property type="match status" value="1"/>
</dbReference>
<organism evidence="3">
    <name type="scientific">marine sediment metagenome</name>
    <dbReference type="NCBI Taxonomy" id="412755"/>
    <lineage>
        <taxon>unclassified sequences</taxon>
        <taxon>metagenomes</taxon>
        <taxon>ecological metagenomes</taxon>
    </lineage>
</organism>
<dbReference type="AlphaFoldDB" id="A0A0F9G1R6"/>
<reference evidence="3" key="1">
    <citation type="journal article" date="2015" name="Nature">
        <title>Complex archaea that bridge the gap between prokaryotes and eukaryotes.</title>
        <authorList>
            <person name="Spang A."/>
            <person name="Saw J.H."/>
            <person name="Jorgensen S.L."/>
            <person name="Zaremba-Niedzwiedzka K."/>
            <person name="Martijn J."/>
            <person name="Lind A.E."/>
            <person name="van Eijk R."/>
            <person name="Schleper C."/>
            <person name="Guy L."/>
            <person name="Ettema T.J."/>
        </authorList>
    </citation>
    <scope>NUCLEOTIDE SEQUENCE</scope>
</reference>
<evidence type="ECO:0000256" key="2">
    <source>
        <dbReference type="SAM" id="MobiDB-lite"/>
    </source>
</evidence>
<dbReference type="EMBL" id="LAZR01028149">
    <property type="protein sequence ID" value="KKL63490.1"/>
    <property type="molecule type" value="Genomic_DNA"/>
</dbReference>
<dbReference type="GO" id="GO:0003697">
    <property type="term" value="F:single-stranded DNA binding"/>
    <property type="evidence" value="ECO:0007669"/>
    <property type="project" value="InterPro"/>
</dbReference>
<dbReference type="Gene3D" id="2.40.50.140">
    <property type="entry name" value="Nucleic acid-binding proteins"/>
    <property type="match status" value="1"/>
</dbReference>
<dbReference type="PANTHER" id="PTHR10302:SF0">
    <property type="entry name" value="SINGLE-STRANDED DNA-BINDING PROTEIN, MITOCHONDRIAL"/>
    <property type="match status" value="1"/>
</dbReference>
<dbReference type="InterPro" id="IPR012340">
    <property type="entry name" value="NA-bd_OB-fold"/>
</dbReference>
<evidence type="ECO:0000256" key="1">
    <source>
        <dbReference type="ARBA" id="ARBA00023125"/>
    </source>
</evidence>
<dbReference type="CDD" id="cd04496">
    <property type="entry name" value="SSB_OBF"/>
    <property type="match status" value="1"/>
</dbReference>
<comment type="caution">
    <text evidence="3">The sequence shown here is derived from an EMBL/GenBank/DDBJ whole genome shotgun (WGS) entry which is preliminary data.</text>
</comment>
<dbReference type="InterPro" id="IPR000424">
    <property type="entry name" value="Primosome_PriB/ssb"/>
</dbReference>
<feature type="region of interest" description="Disordered" evidence="2">
    <location>
        <begin position="110"/>
        <end position="133"/>
    </location>
</feature>
<protein>
    <recommendedName>
        <fullName evidence="4">Single-stranded DNA-binding protein</fullName>
    </recommendedName>
</protein>
<dbReference type="SUPFAM" id="SSF50249">
    <property type="entry name" value="Nucleic acid-binding proteins"/>
    <property type="match status" value="1"/>
</dbReference>
<gene>
    <name evidence="3" type="ORF">LCGC14_2174550</name>
</gene>
<sequence length="133" mass="14747">MTIVNSCRFIGRLGQDPDLQYTPGGTAIVKIGLAVNGRRKVDEEWVDETTWVNLTAFARAAENLAEYSGKGDMLAIDAQYQKRKYKDSDGNDRTGHDFIVREWQITARVGAGGASEEVTDVSDDEDDEDTLPF</sequence>